<dbReference type="EMBL" id="GL876976">
    <property type="protein sequence ID" value="KLU90888.1"/>
    <property type="molecule type" value="Genomic_DNA"/>
</dbReference>
<feature type="binding site" evidence="6">
    <location>
        <position position="360"/>
    </location>
    <ligand>
        <name>Mg(2+)</name>
        <dbReference type="ChEBI" id="CHEBI:18420"/>
        <label>1</label>
        <note>catalytic</note>
    </ligand>
</feature>
<dbReference type="OrthoDB" id="411145at2759"/>
<evidence type="ECO:0000256" key="6">
    <source>
        <dbReference type="PIRSR" id="PIRSR600760-2"/>
    </source>
</evidence>
<protein>
    <recommendedName>
        <fullName evidence="10">3'(2'),5'-bisphosphate nucleotidase</fullName>
    </recommendedName>
</protein>
<feature type="binding site" evidence="6">
    <location>
        <position position="185"/>
    </location>
    <ligand>
        <name>Mg(2+)</name>
        <dbReference type="ChEBI" id="CHEBI:18420"/>
        <label>1</label>
        <note>catalytic</note>
    </ligand>
</feature>
<feature type="binding site" evidence="6">
    <location>
        <position position="188"/>
    </location>
    <ligand>
        <name>Mg(2+)</name>
        <dbReference type="ChEBI" id="CHEBI:18420"/>
        <label>1</label>
        <note>catalytic</note>
    </ligand>
</feature>
<comment type="cofactor">
    <cofactor evidence="1 6">
        <name>Mg(2+)</name>
        <dbReference type="ChEBI" id="CHEBI:18420"/>
    </cofactor>
</comment>
<dbReference type="PROSITE" id="PS00629">
    <property type="entry name" value="IMP_1"/>
    <property type="match status" value="1"/>
</dbReference>
<evidence type="ECO:0000256" key="4">
    <source>
        <dbReference type="ARBA" id="ARBA00022801"/>
    </source>
</evidence>
<keyword evidence="4" id="KW-0378">Hydrolase</keyword>
<keyword evidence="3 6" id="KW-0479">Metal-binding</keyword>
<dbReference type="Proteomes" id="UP000011715">
    <property type="component" value="Unassembled WGS sequence"/>
</dbReference>
<dbReference type="GO" id="GO:0000103">
    <property type="term" value="P:sulfate assimilation"/>
    <property type="evidence" value="ECO:0007669"/>
    <property type="project" value="TreeGrafter"/>
</dbReference>
<dbReference type="InterPro" id="IPR000760">
    <property type="entry name" value="Inositol_monophosphatase-like"/>
</dbReference>
<reference evidence="7" key="3">
    <citation type="submission" date="2011-03" db="EMBL/GenBank/DDBJ databases">
        <title>Annotation of Magnaporthe poae ATCC 64411.</title>
        <authorList>
            <person name="Ma L.-J."/>
            <person name="Dead R."/>
            <person name="Young S.K."/>
            <person name="Zeng Q."/>
            <person name="Gargeya S."/>
            <person name="Fitzgerald M."/>
            <person name="Haas B."/>
            <person name="Abouelleil A."/>
            <person name="Alvarado L."/>
            <person name="Arachchi H.M."/>
            <person name="Berlin A."/>
            <person name="Brown A."/>
            <person name="Chapman S.B."/>
            <person name="Chen Z."/>
            <person name="Dunbar C."/>
            <person name="Freedman E."/>
            <person name="Gearin G."/>
            <person name="Gellesch M."/>
            <person name="Goldberg J."/>
            <person name="Griggs A."/>
            <person name="Gujja S."/>
            <person name="Heiman D."/>
            <person name="Howarth C."/>
            <person name="Larson L."/>
            <person name="Lui A."/>
            <person name="MacDonald P.J.P."/>
            <person name="Mehta T."/>
            <person name="Montmayeur A."/>
            <person name="Murphy C."/>
            <person name="Neiman D."/>
            <person name="Pearson M."/>
            <person name="Priest M."/>
            <person name="Roberts A."/>
            <person name="Saif S."/>
            <person name="Shea T."/>
            <person name="Shenoy N."/>
            <person name="Sisk P."/>
            <person name="Stolte C."/>
            <person name="Sykes S."/>
            <person name="Yandava C."/>
            <person name="Wortman J."/>
            <person name="Nusbaum C."/>
            <person name="Birren B."/>
        </authorList>
    </citation>
    <scope>NUCLEOTIDE SEQUENCE</scope>
    <source>
        <strain evidence="7">ATCC 64411</strain>
    </source>
</reference>
<dbReference type="VEuPathDB" id="FungiDB:MAPG_09413"/>
<dbReference type="PANTHER" id="PTHR43200:SF2">
    <property type="entry name" value="3'(2'),5'-BISPHOSPHATE NUCLEOTIDASE"/>
    <property type="match status" value="1"/>
</dbReference>
<evidence type="ECO:0000313" key="8">
    <source>
        <dbReference type="EnsemblFungi" id="MAPG_09413T0"/>
    </source>
</evidence>
<dbReference type="EnsemblFungi" id="MAPG_09413T0">
    <property type="protein sequence ID" value="MAPG_09413T0"/>
    <property type="gene ID" value="MAPG_09413"/>
</dbReference>
<dbReference type="PANTHER" id="PTHR43200">
    <property type="entry name" value="PHOSPHATASE"/>
    <property type="match status" value="1"/>
</dbReference>
<evidence type="ECO:0000313" key="9">
    <source>
        <dbReference type="Proteomes" id="UP000011715"/>
    </source>
</evidence>
<dbReference type="STRING" id="644358.A0A0C4E9W3"/>
<dbReference type="AlphaFoldDB" id="A0A0C4E9W3"/>
<dbReference type="Gene3D" id="3.30.540.10">
    <property type="entry name" value="Fructose-1,6-Bisphosphatase, subunit A, domain 1"/>
    <property type="match status" value="2"/>
</dbReference>
<reference evidence="8" key="4">
    <citation type="journal article" date="2015" name="G3 (Bethesda)">
        <title>Genome sequences of three phytopathogenic species of the Magnaporthaceae family of fungi.</title>
        <authorList>
            <person name="Okagaki L.H."/>
            <person name="Nunes C.C."/>
            <person name="Sailsbery J."/>
            <person name="Clay B."/>
            <person name="Brown D."/>
            <person name="John T."/>
            <person name="Oh Y."/>
            <person name="Young N."/>
            <person name="Fitzgerald M."/>
            <person name="Haas B.J."/>
            <person name="Zeng Q."/>
            <person name="Young S."/>
            <person name="Adiconis X."/>
            <person name="Fan L."/>
            <person name="Levin J.Z."/>
            <person name="Mitchell T.K."/>
            <person name="Okubara P.A."/>
            <person name="Farman M.L."/>
            <person name="Kohn L.M."/>
            <person name="Birren B."/>
            <person name="Ma L.-J."/>
            <person name="Dean R.A."/>
        </authorList>
    </citation>
    <scope>NUCLEOTIDE SEQUENCE</scope>
    <source>
        <strain evidence="8">ATCC 64411 / 73-15</strain>
    </source>
</reference>
<reference evidence="7" key="1">
    <citation type="submission" date="2010-05" db="EMBL/GenBank/DDBJ databases">
        <title>The Genome Sequence of Magnaporthe poae strain ATCC 64411.</title>
        <authorList>
            <consortium name="The Broad Institute Genome Sequencing Platform"/>
            <consortium name="Broad Institute Genome Sequencing Center for Infectious Disease"/>
            <person name="Ma L.-J."/>
            <person name="Dead R."/>
            <person name="Young S."/>
            <person name="Zeng Q."/>
            <person name="Koehrsen M."/>
            <person name="Alvarado L."/>
            <person name="Berlin A."/>
            <person name="Chapman S.B."/>
            <person name="Chen Z."/>
            <person name="Freedman E."/>
            <person name="Gellesch M."/>
            <person name="Goldberg J."/>
            <person name="Griggs A."/>
            <person name="Gujja S."/>
            <person name="Heilman E.R."/>
            <person name="Heiman D."/>
            <person name="Hepburn T."/>
            <person name="Howarth C."/>
            <person name="Jen D."/>
            <person name="Larson L."/>
            <person name="Mehta T."/>
            <person name="Neiman D."/>
            <person name="Pearson M."/>
            <person name="Roberts A."/>
            <person name="Saif S."/>
            <person name="Shea T."/>
            <person name="Shenoy N."/>
            <person name="Sisk P."/>
            <person name="Stolte C."/>
            <person name="Sykes S."/>
            <person name="Walk T."/>
            <person name="White J."/>
            <person name="Yandava C."/>
            <person name="Haas B."/>
            <person name="Nusbaum C."/>
            <person name="Birren B."/>
        </authorList>
    </citation>
    <scope>NUCLEOTIDE SEQUENCE</scope>
    <source>
        <strain evidence="7">ATCC 64411</strain>
    </source>
</reference>
<keyword evidence="5 6" id="KW-0460">Magnesium</keyword>
<dbReference type="eggNOG" id="KOG1528">
    <property type="taxonomic scope" value="Eukaryota"/>
</dbReference>
<dbReference type="GO" id="GO:0046872">
    <property type="term" value="F:metal ion binding"/>
    <property type="evidence" value="ECO:0007669"/>
    <property type="project" value="UniProtKB-KW"/>
</dbReference>
<dbReference type="Gene3D" id="3.40.190.80">
    <property type="match status" value="1"/>
</dbReference>
<sequence length="483" mass="51531">MDSPWRRELALAALAVRVGARIAEALSAEKDHGGTVEKPDLTPVTVADFAIQALLAATVEHCFPDDVVVGEESAGDLDSECKQIKAEQYKANVEHRLPDGVVVGEESAGDPRANPALPDSVWDAITRAVDEQERDELAGGLVVRGGGFEGLRVVPPRSREHLLDLIDTCGAASPTPSTPRTWIVDPIDGTSSFVKNELYAINVALVEAGAFEAVSCIGAPNMTWRPLPPGKPLLNADVEVPSTGTRGCIMFAARGYGAWRQPLFVAPDEHKHEDIAPVRLERLDQTVKTTEDLRFVGCTTVDSGATDVHDAVAVALAHDPASSTSDVLSWVLRWVSMARGAANSVVWVYKKRSRRAKTWDHAGAMLLFRETGGVISDVDGHPIDMAAGRTYESNYGFVAAPAHLHAALLARVHKVLAELRPDIARVGPALELHAAQAVLDRAERISAETVSAGNKDLAELAQANAAAARERLAAATRACGGHE</sequence>
<gene>
    <name evidence="7" type="ORF">MAPG_09413</name>
</gene>
<feature type="binding site" evidence="6">
    <location>
        <position position="71"/>
    </location>
    <ligand>
        <name>Mg(2+)</name>
        <dbReference type="ChEBI" id="CHEBI:18420"/>
        <label>1</label>
        <note>catalytic</note>
    </ligand>
</feature>
<feature type="binding site" evidence="6">
    <location>
        <position position="187"/>
    </location>
    <ligand>
        <name>Mg(2+)</name>
        <dbReference type="ChEBI" id="CHEBI:18420"/>
        <label>1</label>
        <note>catalytic</note>
    </ligand>
</feature>
<keyword evidence="9" id="KW-1185">Reference proteome</keyword>
<evidence type="ECO:0000256" key="1">
    <source>
        <dbReference type="ARBA" id="ARBA00001946"/>
    </source>
</evidence>
<evidence type="ECO:0000256" key="2">
    <source>
        <dbReference type="ARBA" id="ARBA00009759"/>
    </source>
</evidence>
<dbReference type="InterPro" id="IPR051090">
    <property type="entry name" value="Inositol_monoP_superfamily"/>
</dbReference>
<comment type="similarity">
    <text evidence="2">Belongs to the inositol monophosphatase superfamily.</text>
</comment>
<dbReference type="SUPFAM" id="SSF56655">
    <property type="entry name" value="Carbohydrate phosphatase"/>
    <property type="match status" value="1"/>
</dbReference>
<dbReference type="Pfam" id="PF00459">
    <property type="entry name" value="Inositol_P"/>
    <property type="match status" value="1"/>
</dbReference>
<dbReference type="InterPro" id="IPR020583">
    <property type="entry name" value="Inositol_monoP_metal-BS"/>
</dbReference>
<organism evidence="8 9">
    <name type="scientific">Magnaporthiopsis poae (strain ATCC 64411 / 73-15)</name>
    <name type="common">Kentucky bluegrass fungus</name>
    <name type="synonym">Magnaporthe poae</name>
    <dbReference type="NCBI Taxonomy" id="644358"/>
    <lineage>
        <taxon>Eukaryota</taxon>
        <taxon>Fungi</taxon>
        <taxon>Dikarya</taxon>
        <taxon>Ascomycota</taxon>
        <taxon>Pezizomycotina</taxon>
        <taxon>Sordariomycetes</taxon>
        <taxon>Sordariomycetidae</taxon>
        <taxon>Magnaporthales</taxon>
        <taxon>Magnaporthaceae</taxon>
        <taxon>Magnaporthiopsis</taxon>
    </lineage>
</organism>
<dbReference type="OMA" id="EGCIFFA"/>
<evidence type="ECO:0000256" key="5">
    <source>
        <dbReference type="ARBA" id="ARBA00022842"/>
    </source>
</evidence>
<reference evidence="8" key="5">
    <citation type="submission" date="2015-06" db="UniProtKB">
        <authorList>
            <consortium name="EnsemblFungi"/>
        </authorList>
    </citation>
    <scope>IDENTIFICATION</scope>
    <source>
        <strain evidence="8">ATCC 64411</strain>
    </source>
</reference>
<dbReference type="GO" id="GO:0008441">
    <property type="term" value="F:3'(2'),5'-bisphosphate nucleotidase activity"/>
    <property type="evidence" value="ECO:0007669"/>
    <property type="project" value="TreeGrafter"/>
</dbReference>
<reference evidence="9" key="2">
    <citation type="submission" date="2010-05" db="EMBL/GenBank/DDBJ databases">
        <title>The genome sequence of Magnaporthe poae strain ATCC 64411.</title>
        <authorList>
            <person name="Ma L.-J."/>
            <person name="Dead R."/>
            <person name="Young S."/>
            <person name="Zeng Q."/>
            <person name="Koehrsen M."/>
            <person name="Alvarado L."/>
            <person name="Berlin A."/>
            <person name="Chapman S.B."/>
            <person name="Chen Z."/>
            <person name="Freedman E."/>
            <person name="Gellesch M."/>
            <person name="Goldberg J."/>
            <person name="Griggs A."/>
            <person name="Gujja S."/>
            <person name="Heilman E.R."/>
            <person name="Heiman D."/>
            <person name="Hepburn T."/>
            <person name="Howarth C."/>
            <person name="Jen D."/>
            <person name="Larson L."/>
            <person name="Mehta T."/>
            <person name="Neiman D."/>
            <person name="Pearson M."/>
            <person name="Roberts A."/>
            <person name="Saif S."/>
            <person name="Shea T."/>
            <person name="Shenoy N."/>
            <person name="Sisk P."/>
            <person name="Stolte C."/>
            <person name="Sykes S."/>
            <person name="Walk T."/>
            <person name="White J."/>
            <person name="Yandava C."/>
            <person name="Haas B."/>
            <person name="Nusbaum C."/>
            <person name="Birren B."/>
        </authorList>
    </citation>
    <scope>NUCLEOTIDE SEQUENCE [LARGE SCALE GENOMIC DNA]</scope>
    <source>
        <strain evidence="9">ATCC 64411 / 73-15</strain>
    </source>
</reference>
<proteinExistence type="inferred from homology"/>
<dbReference type="EMBL" id="ADBL01002401">
    <property type="status" value="NOT_ANNOTATED_CDS"/>
    <property type="molecule type" value="Genomic_DNA"/>
</dbReference>
<accession>A0A0C4E9W3</accession>
<evidence type="ECO:0008006" key="10">
    <source>
        <dbReference type="Google" id="ProtNLM"/>
    </source>
</evidence>
<evidence type="ECO:0000313" key="7">
    <source>
        <dbReference type="EMBL" id="KLU90888.1"/>
    </source>
</evidence>
<name>A0A0C4E9W3_MAGP6</name>
<evidence type="ECO:0000256" key="3">
    <source>
        <dbReference type="ARBA" id="ARBA00022723"/>
    </source>
</evidence>